<keyword evidence="2" id="KW-0472">Membrane</keyword>
<feature type="domain" description="Secretin/TonB short N-terminal" evidence="5">
    <location>
        <begin position="98"/>
        <end position="146"/>
    </location>
</feature>
<dbReference type="Pfam" id="PF00263">
    <property type="entry name" value="Secretin"/>
    <property type="match status" value="1"/>
</dbReference>
<dbReference type="Pfam" id="PF07655">
    <property type="entry name" value="Secretin_N_2"/>
    <property type="match status" value="1"/>
</dbReference>
<feature type="region of interest" description="Disordered" evidence="4">
    <location>
        <begin position="172"/>
        <end position="216"/>
    </location>
</feature>
<accession>A0ABQ6DWG5</accession>
<dbReference type="SMART" id="SM00965">
    <property type="entry name" value="STN"/>
    <property type="match status" value="1"/>
</dbReference>
<proteinExistence type="predicted"/>
<dbReference type="InterPro" id="IPR004845">
    <property type="entry name" value="T2SS_GspD_CS"/>
</dbReference>
<reference evidence="7" key="1">
    <citation type="journal article" date="2019" name="Int. J. Syst. Evol. Microbiol.">
        <title>The Global Catalogue of Microorganisms (GCM) 10K type strain sequencing project: providing services to taxonomists for standard genome sequencing and annotation.</title>
        <authorList>
            <consortium name="The Broad Institute Genomics Platform"/>
            <consortium name="The Broad Institute Genome Sequencing Center for Infectious Disease"/>
            <person name="Wu L."/>
            <person name="Ma J."/>
        </authorList>
    </citation>
    <scope>NUCLEOTIDE SEQUENCE [LARGE SCALE GENOMIC DNA]</scope>
    <source>
        <strain evidence="7">NBRC 103166</strain>
    </source>
</reference>
<dbReference type="InterPro" id="IPR013358">
    <property type="entry name" value="Pilus_biogenesis_MshL"/>
</dbReference>
<dbReference type="InterPro" id="IPR011514">
    <property type="entry name" value="Secretin_N_2"/>
</dbReference>
<evidence type="ECO:0000259" key="5">
    <source>
        <dbReference type="SMART" id="SM00965"/>
    </source>
</evidence>
<sequence length="557" mass="61116">MEYRKMKKIISISCCILMLTACQVTKKNDAAAQKEVLQASDDQLISDLILPEDIEDELYADLSELSQDIAVEERRIDISARDVDARIFFASLINDSDFSVAIHPDVSGEITLSLKQVTLPEAIRVIEDMYGYEVKLKGRVYHIYPSGMRIASFTLDYLFMNRMGGSRTTVLAGNLTDDTDDDSSDSDSDSSSNSSSGYSQGLDNNTSKEFSGEFSSNGLQDGTKITTVTSTNYWAYLETKINTLLDNKNGRDVIVSPMSGVITIRAYPNEIRTIREFLEKETDHLTRQVILEMQLIEVTLSDEYQQGVNWSTAADTGANVLLNTTSQLADSIIQNTIGGGGALTVKSGDFSGVLSLLATQGDVNVLSKPRITAMNNQKAIIKVGGDEYFVTDISTTTVTGTATTSSPTVELTPFFSGISVDVTPKINDDDSVLLHIHPAIIDVEEQTKTISYGGTDGNLVIPVAKSDVRESDTVVKANSGEVIVIGGLMKTIEQDLVSQVPFLGDIPWLGELFTNRQKVNNKTELVILVKPQVVKQDTWKQEIQKSSDLIEKWYPSK</sequence>
<dbReference type="EMBL" id="BSPQ01000001">
    <property type="protein sequence ID" value="GLS89481.1"/>
    <property type="molecule type" value="Genomic_DNA"/>
</dbReference>
<dbReference type="PROSITE" id="PS00875">
    <property type="entry name" value="T2SP_D"/>
    <property type="match status" value="1"/>
</dbReference>
<evidence type="ECO:0000256" key="3">
    <source>
        <dbReference type="ARBA" id="ARBA00023237"/>
    </source>
</evidence>
<dbReference type="InterPro" id="IPR011662">
    <property type="entry name" value="Secretin/TonB_short_N"/>
</dbReference>
<dbReference type="PROSITE" id="PS51257">
    <property type="entry name" value="PROKAR_LIPOPROTEIN"/>
    <property type="match status" value="1"/>
</dbReference>
<dbReference type="PANTHER" id="PTHR30332">
    <property type="entry name" value="PROBABLE GENERAL SECRETION PATHWAY PROTEIN D"/>
    <property type="match status" value="1"/>
</dbReference>
<name>A0ABQ6DWG5_9GAMM</name>
<evidence type="ECO:0000256" key="1">
    <source>
        <dbReference type="ARBA" id="ARBA00022448"/>
    </source>
</evidence>
<evidence type="ECO:0000256" key="4">
    <source>
        <dbReference type="SAM" id="MobiDB-lite"/>
    </source>
</evidence>
<gene>
    <name evidence="6" type="primary">mshL</name>
    <name evidence="6" type="ORF">GCM10007916_05480</name>
</gene>
<feature type="compositionally biased region" description="Acidic residues" evidence="4">
    <location>
        <begin position="177"/>
        <end position="188"/>
    </location>
</feature>
<organism evidence="6 7">
    <name type="scientific">Psychromonas marina</name>
    <dbReference type="NCBI Taxonomy" id="88364"/>
    <lineage>
        <taxon>Bacteria</taxon>
        <taxon>Pseudomonadati</taxon>
        <taxon>Pseudomonadota</taxon>
        <taxon>Gammaproteobacteria</taxon>
        <taxon>Alteromonadales</taxon>
        <taxon>Psychromonadaceae</taxon>
        <taxon>Psychromonas</taxon>
    </lineage>
</organism>
<evidence type="ECO:0000313" key="6">
    <source>
        <dbReference type="EMBL" id="GLS89481.1"/>
    </source>
</evidence>
<protein>
    <submittedName>
        <fullName evidence="6">Pilus (MSHA type) biogenesis protein MshL</fullName>
    </submittedName>
</protein>
<evidence type="ECO:0000313" key="7">
    <source>
        <dbReference type="Proteomes" id="UP001157353"/>
    </source>
</evidence>
<dbReference type="PANTHER" id="PTHR30332:SF17">
    <property type="entry name" value="TYPE IV PILIATION SYSTEM PROTEIN DR_0774-RELATED"/>
    <property type="match status" value="1"/>
</dbReference>
<dbReference type="InterPro" id="IPR050810">
    <property type="entry name" value="Bact_Secretion_Sys_Channel"/>
</dbReference>
<keyword evidence="7" id="KW-1185">Reference proteome</keyword>
<feature type="compositionally biased region" description="Polar residues" evidence="4">
    <location>
        <begin position="197"/>
        <end position="216"/>
    </location>
</feature>
<dbReference type="NCBIfam" id="TIGR02519">
    <property type="entry name" value="pilus_MshL"/>
    <property type="match status" value="1"/>
</dbReference>
<comment type="caution">
    <text evidence="6">The sequence shown here is derived from an EMBL/GenBank/DDBJ whole genome shotgun (WGS) entry which is preliminary data.</text>
</comment>
<dbReference type="InterPro" id="IPR004846">
    <property type="entry name" value="T2SS/T3SS_dom"/>
</dbReference>
<keyword evidence="3" id="KW-0998">Cell outer membrane</keyword>
<keyword evidence="1" id="KW-0813">Transport</keyword>
<dbReference type="InterPro" id="IPR001775">
    <property type="entry name" value="GspD/PilQ"/>
</dbReference>
<dbReference type="PRINTS" id="PR00811">
    <property type="entry name" value="BCTERIALGSPD"/>
</dbReference>
<dbReference type="Proteomes" id="UP001157353">
    <property type="component" value="Unassembled WGS sequence"/>
</dbReference>
<dbReference type="Gene3D" id="3.30.1370.130">
    <property type="match status" value="1"/>
</dbReference>
<evidence type="ECO:0000256" key="2">
    <source>
        <dbReference type="ARBA" id="ARBA00023136"/>
    </source>
</evidence>